<accession>A0A2I0UHE6</accession>
<keyword evidence="5" id="KW-0539">Nucleus</keyword>
<comment type="subcellular location">
    <subcellularLocation>
        <location evidence="2">Chromosome</location>
        <location evidence="2">Centromere</location>
        <location evidence="2">Kinetochore</location>
    </subcellularLocation>
    <subcellularLocation>
        <location evidence="1">Nucleus</location>
    </subcellularLocation>
</comment>
<evidence type="ECO:0000256" key="2">
    <source>
        <dbReference type="ARBA" id="ARBA00004629"/>
    </source>
</evidence>
<evidence type="ECO:0000256" key="6">
    <source>
        <dbReference type="ARBA" id="ARBA00023328"/>
    </source>
</evidence>
<protein>
    <submittedName>
        <fullName evidence="10">Centromere protein h</fullName>
    </submittedName>
</protein>
<dbReference type="GO" id="GO:0000776">
    <property type="term" value="C:kinetochore"/>
    <property type="evidence" value="ECO:0007669"/>
    <property type="project" value="UniProtKB-KW"/>
</dbReference>
<sequence>MEPLQREAGAAAGEGEGEGKGKGKGKAETEVWPADQPEVELDVLTLLRLRDQMKQQLMDYSTAVHASQENGLYHGTEQKFIDSATQNLEQDMEEVKVSFQNKTLALQRNQLTVALRNKMKQNDNDSRLIMETLKHIVKLTSSVLEYQQFYCSPSYFLTLHFPNNGTALKKAGRQKLLEIHDMKKKQKEEQVRMNMSEILEKIQHNFKKERDITTVIQNVFQSIIIASRVNWAEDPSLKAIVLQLEKNVNFL</sequence>
<dbReference type="GO" id="GO:0043515">
    <property type="term" value="F:kinetochore binding"/>
    <property type="evidence" value="ECO:0007669"/>
    <property type="project" value="TreeGrafter"/>
</dbReference>
<keyword evidence="3" id="KW-0158">Chromosome</keyword>
<comment type="similarity">
    <text evidence="7">Belongs to the CENP-H/MCM16 family.</text>
</comment>
<keyword evidence="6" id="KW-0137">Centromere</keyword>
<gene>
    <name evidence="10" type="ORF">llap_4231</name>
</gene>
<dbReference type="Pfam" id="PF05837">
    <property type="entry name" value="CENP-H"/>
    <property type="match status" value="1"/>
</dbReference>
<keyword evidence="4" id="KW-0995">Kinetochore</keyword>
<dbReference type="EMBL" id="KZ505758">
    <property type="protein sequence ID" value="PKU45473.1"/>
    <property type="molecule type" value="Genomic_DNA"/>
</dbReference>
<evidence type="ECO:0000256" key="4">
    <source>
        <dbReference type="ARBA" id="ARBA00022838"/>
    </source>
</evidence>
<dbReference type="AlphaFoldDB" id="A0A2I0UHE6"/>
<organism evidence="10 11">
    <name type="scientific">Limosa lapponica baueri</name>
    <dbReference type="NCBI Taxonomy" id="1758121"/>
    <lineage>
        <taxon>Eukaryota</taxon>
        <taxon>Metazoa</taxon>
        <taxon>Chordata</taxon>
        <taxon>Craniata</taxon>
        <taxon>Vertebrata</taxon>
        <taxon>Euteleostomi</taxon>
        <taxon>Archelosauria</taxon>
        <taxon>Archosauria</taxon>
        <taxon>Dinosauria</taxon>
        <taxon>Saurischia</taxon>
        <taxon>Theropoda</taxon>
        <taxon>Coelurosauria</taxon>
        <taxon>Aves</taxon>
        <taxon>Neognathae</taxon>
        <taxon>Neoaves</taxon>
        <taxon>Charadriiformes</taxon>
        <taxon>Scolopacidae</taxon>
        <taxon>Limosa</taxon>
    </lineage>
</organism>
<feature type="region of interest" description="Disordered" evidence="8">
    <location>
        <begin position="1"/>
        <end position="32"/>
    </location>
</feature>
<dbReference type="GO" id="GO:0007059">
    <property type="term" value="P:chromosome segregation"/>
    <property type="evidence" value="ECO:0007669"/>
    <property type="project" value="TreeGrafter"/>
</dbReference>
<dbReference type="OrthoDB" id="2274804at2759"/>
<evidence type="ECO:0000256" key="1">
    <source>
        <dbReference type="ARBA" id="ARBA00004123"/>
    </source>
</evidence>
<evidence type="ECO:0000313" key="10">
    <source>
        <dbReference type="EMBL" id="PKU45473.1"/>
    </source>
</evidence>
<reference evidence="11" key="2">
    <citation type="submission" date="2017-12" db="EMBL/GenBank/DDBJ databases">
        <title>Genome sequence of the Bar-tailed Godwit (Limosa lapponica baueri).</title>
        <authorList>
            <person name="Lima N.C.B."/>
            <person name="Parody-Merino A.M."/>
            <person name="Battley P.F."/>
            <person name="Fidler A.E."/>
            <person name="Prosdocimi F."/>
        </authorList>
    </citation>
    <scope>NUCLEOTIDE SEQUENCE [LARGE SCALE GENOMIC DNA]</scope>
</reference>
<dbReference type="PANTHER" id="PTHR48122">
    <property type="entry name" value="CENTROMERE PROTEIN H"/>
    <property type="match status" value="1"/>
</dbReference>
<dbReference type="GO" id="GO:0051382">
    <property type="term" value="P:kinetochore assembly"/>
    <property type="evidence" value="ECO:0007669"/>
    <property type="project" value="InterPro"/>
</dbReference>
<dbReference type="Proteomes" id="UP000233556">
    <property type="component" value="Unassembled WGS sequence"/>
</dbReference>
<evidence type="ECO:0000256" key="8">
    <source>
        <dbReference type="SAM" id="MobiDB-lite"/>
    </source>
</evidence>
<proteinExistence type="inferred from homology"/>
<dbReference type="InterPro" id="IPR008426">
    <property type="entry name" value="CENP-H_C"/>
</dbReference>
<reference evidence="11" key="1">
    <citation type="submission" date="2017-11" db="EMBL/GenBank/DDBJ databases">
        <authorList>
            <person name="Lima N.C."/>
            <person name="Parody-Merino A.M."/>
            <person name="Battley P.F."/>
            <person name="Fidler A.E."/>
            <person name="Prosdocimi F."/>
        </authorList>
    </citation>
    <scope>NUCLEOTIDE SEQUENCE [LARGE SCALE GENOMIC DNA]</scope>
</reference>
<evidence type="ECO:0000259" key="9">
    <source>
        <dbReference type="Pfam" id="PF05837"/>
    </source>
</evidence>
<evidence type="ECO:0000256" key="5">
    <source>
        <dbReference type="ARBA" id="ARBA00023242"/>
    </source>
</evidence>
<dbReference type="GO" id="GO:0005634">
    <property type="term" value="C:nucleus"/>
    <property type="evidence" value="ECO:0007669"/>
    <property type="project" value="UniProtKB-SubCell"/>
</dbReference>
<evidence type="ECO:0000256" key="3">
    <source>
        <dbReference type="ARBA" id="ARBA00022454"/>
    </source>
</evidence>
<evidence type="ECO:0000313" key="11">
    <source>
        <dbReference type="Proteomes" id="UP000233556"/>
    </source>
</evidence>
<name>A0A2I0UHE6_LIMLA</name>
<dbReference type="InterPro" id="IPR040034">
    <property type="entry name" value="CENP-H"/>
</dbReference>
<dbReference type="PANTHER" id="PTHR48122:SF1">
    <property type="entry name" value="CENTROMERE PROTEIN H"/>
    <property type="match status" value="1"/>
</dbReference>
<feature type="domain" description="Centromere protein H C-terminal" evidence="9">
    <location>
        <begin position="45"/>
        <end position="245"/>
    </location>
</feature>
<keyword evidence="11" id="KW-1185">Reference proteome</keyword>
<evidence type="ECO:0000256" key="7">
    <source>
        <dbReference type="ARBA" id="ARBA00025735"/>
    </source>
</evidence>
<dbReference type="GO" id="GO:0007052">
    <property type="term" value="P:mitotic spindle organization"/>
    <property type="evidence" value="ECO:0007669"/>
    <property type="project" value="TreeGrafter"/>
</dbReference>
<feature type="compositionally biased region" description="Basic and acidic residues" evidence="8">
    <location>
        <begin position="17"/>
        <end position="29"/>
    </location>
</feature>